<dbReference type="SMART" id="SM00166">
    <property type="entry name" value="UBX"/>
    <property type="match status" value="1"/>
</dbReference>
<proteinExistence type="predicted"/>
<accession>A0A9J6DSU2</accession>
<feature type="region of interest" description="Disordered" evidence="1">
    <location>
        <begin position="1"/>
        <end position="25"/>
    </location>
</feature>
<dbReference type="InterPro" id="IPR001012">
    <property type="entry name" value="UBX_dom"/>
</dbReference>
<protein>
    <submittedName>
        <fullName evidence="4">Uncharacterized protein</fullName>
    </submittedName>
</protein>
<dbReference type="GO" id="GO:0061025">
    <property type="term" value="P:membrane fusion"/>
    <property type="evidence" value="ECO:0007669"/>
    <property type="project" value="TreeGrafter"/>
</dbReference>
<reference evidence="4" key="2">
    <citation type="submission" date="2021-09" db="EMBL/GenBank/DDBJ databases">
        <authorList>
            <person name="Jia N."/>
            <person name="Wang J."/>
            <person name="Shi W."/>
            <person name="Du L."/>
            <person name="Sun Y."/>
            <person name="Zhan W."/>
            <person name="Jiang J."/>
            <person name="Wang Q."/>
            <person name="Zhang B."/>
            <person name="Ji P."/>
            <person name="Sakyi L.B."/>
            <person name="Cui X."/>
            <person name="Yuan T."/>
            <person name="Jiang B."/>
            <person name="Yang W."/>
            <person name="Lam T.T.-Y."/>
            <person name="Chang Q."/>
            <person name="Ding S."/>
            <person name="Wang X."/>
            <person name="Zhu J."/>
            <person name="Ruan X."/>
            <person name="Zhao L."/>
            <person name="Wei J."/>
            <person name="Que T."/>
            <person name="Du C."/>
            <person name="Cheng J."/>
            <person name="Dai P."/>
            <person name="Han X."/>
            <person name="Huang E."/>
            <person name="Gao Y."/>
            <person name="Liu J."/>
            <person name="Shao H."/>
            <person name="Ye R."/>
            <person name="Li L."/>
            <person name="Wei W."/>
            <person name="Wang X."/>
            <person name="Wang C."/>
            <person name="Huo Q."/>
            <person name="Li W."/>
            <person name="Guo W."/>
            <person name="Chen H."/>
            <person name="Chen S."/>
            <person name="Zhou L."/>
            <person name="Zhou L."/>
            <person name="Ni X."/>
            <person name="Tian J."/>
            <person name="Zhou Y."/>
            <person name="Sheng Y."/>
            <person name="Liu T."/>
            <person name="Pan Y."/>
            <person name="Xia L."/>
            <person name="Li J."/>
            <person name="Zhao F."/>
            <person name="Cao W."/>
        </authorList>
    </citation>
    <scope>NUCLEOTIDE SEQUENCE</scope>
    <source>
        <strain evidence="4">Rmic-2018</strain>
        <tissue evidence="4">Larvae</tissue>
    </source>
</reference>
<dbReference type="GO" id="GO:0043130">
    <property type="term" value="F:ubiquitin binding"/>
    <property type="evidence" value="ECO:0007669"/>
    <property type="project" value="TreeGrafter"/>
</dbReference>
<feature type="domain" description="UBX" evidence="2">
    <location>
        <begin position="174"/>
        <end position="251"/>
    </location>
</feature>
<evidence type="ECO:0000259" key="2">
    <source>
        <dbReference type="PROSITE" id="PS50033"/>
    </source>
</evidence>
<dbReference type="SUPFAM" id="SSF102848">
    <property type="entry name" value="NSFL1 (p97 ATPase) cofactor p47, SEP domain"/>
    <property type="match status" value="1"/>
</dbReference>
<evidence type="ECO:0000313" key="5">
    <source>
        <dbReference type="Proteomes" id="UP000821866"/>
    </source>
</evidence>
<dbReference type="EMBL" id="JABSTU010000007">
    <property type="protein sequence ID" value="KAH8025295.1"/>
    <property type="molecule type" value="Genomic_DNA"/>
</dbReference>
<gene>
    <name evidence="4" type="ORF">HPB51_005766</name>
</gene>
<dbReference type="GO" id="GO:0000045">
    <property type="term" value="P:autophagosome assembly"/>
    <property type="evidence" value="ECO:0007669"/>
    <property type="project" value="TreeGrafter"/>
</dbReference>
<name>A0A9J6DSU2_RHIMP</name>
<dbReference type="SUPFAM" id="SSF54236">
    <property type="entry name" value="Ubiquitin-like"/>
    <property type="match status" value="1"/>
</dbReference>
<dbReference type="InterPro" id="IPR036241">
    <property type="entry name" value="NSFL1C_SEP_dom_sf"/>
</dbReference>
<dbReference type="PANTHER" id="PTHR23333:SF20">
    <property type="entry name" value="NSFL1 COFACTOR P47"/>
    <property type="match status" value="1"/>
</dbReference>
<comment type="caution">
    <text evidence="4">The sequence shown here is derived from an EMBL/GenBank/DDBJ whole genome shotgun (WGS) entry which is preliminary data.</text>
</comment>
<evidence type="ECO:0000256" key="1">
    <source>
        <dbReference type="SAM" id="MobiDB-lite"/>
    </source>
</evidence>
<dbReference type="PANTHER" id="PTHR23333">
    <property type="entry name" value="UBX DOMAIN CONTAINING PROTEIN"/>
    <property type="match status" value="1"/>
</dbReference>
<dbReference type="PROSITE" id="PS50033">
    <property type="entry name" value="UBX"/>
    <property type="match status" value="1"/>
</dbReference>
<dbReference type="Pfam" id="PF08059">
    <property type="entry name" value="SEP"/>
    <property type="match status" value="1"/>
</dbReference>
<evidence type="ECO:0000313" key="4">
    <source>
        <dbReference type="EMBL" id="KAH8025295.1"/>
    </source>
</evidence>
<dbReference type="InterPro" id="IPR029071">
    <property type="entry name" value="Ubiquitin-like_domsf"/>
</dbReference>
<dbReference type="GO" id="GO:0031468">
    <property type="term" value="P:nuclear membrane reassembly"/>
    <property type="evidence" value="ECO:0007669"/>
    <property type="project" value="TreeGrafter"/>
</dbReference>
<dbReference type="GO" id="GO:0043161">
    <property type="term" value="P:proteasome-mediated ubiquitin-dependent protein catabolic process"/>
    <property type="evidence" value="ECO:0007669"/>
    <property type="project" value="TreeGrafter"/>
</dbReference>
<organism evidence="4 5">
    <name type="scientific">Rhipicephalus microplus</name>
    <name type="common">Cattle tick</name>
    <name type="synonym">Boophilus microplus</name>
    <dbReference type="NCBI Taxonomy" id="6941"/>
    <lineage>
        <taxon>Eukaryota</taxon>
        <taxon>Metazoa</taxon>
        <taxon>Ecdysozoa</taxon>
        <taxon>Arthropoda</taxon>
        <taxon>Chelicerata</taxon>
        <taxon>Arachnida</taxon>
        <taxon>Acari</taxon>
        <taxon>Parasitiformes</taxon>
        <taxon>Ixodida</taxon>
        <taxon>Ixodoidea</taxon>
        <taxon>Ixodidae</taxon>
        <taxon>Rhipicephalinae</taxon>
        <taxon>Rhipicephalus</taxon>
        <taxon>Boophilus</taxon>
    </lineage>
</organism>
<dbReference type="AlphaFoldDB" id="A0A9J6DSU2"/>
<dbReference type="Gene3D" id="3.30.420.210">
    <property type="entry name" value="SEP domain"/>
    <property type="match status" value="1"/>
</dbReference>
<dbReference type="GO" id="GO:0007030">
    <property type="term" value="P:Golgi organization"/>
    <property type="evidence" value="ECO:0007669"/>
    <property type="project" value="TreeGrafter"/>
</dbReference>
<dbReference type="PROSITE" id="PS51399">
    <property type="entry name" value="SEP"/>
    <property type="match status" value="1"/>
</dbReference>
<dbReference type="CDD" id="cd01770">
    <property type="entry name" value="UBX_UBXN2"/>
    <property type="match status" value="1"/>
</dbReference>
<dbReference type="VEuPathDB" id="VectorBase:LOC119169697"/>
<dbReference type="OrthoDB" id="25887at2759"/>
<dbReference type="Pfam" id="PF00789">
    <property type="entry name" value="UBX"/>
    <property type="match status" value="1"/>
</dbReference>
<feature type="domain" description="SEP" evidence="3">
    <location>
        <begin position="60"/>
        <end position="125"/>
    </location>
</feature>
<dbReference type="Proteomes" id="UP000821866">
    <property type="component" value="Unassembled WGS sequence"/>
</dbReference>
<keyword evidence="5" id="KW-1185">Reference proteome</keyword>
<dbReference type="FunFam" id="3.30.420.210:FF:000002">
    <property type="entry name" value="UBX domain-containing protein 1"/>
    <property type="match status" value="1"/>
</dbReference>
<dbReference type="GO" id="GO:0005829">
    <property type="term" value="C:cytosol"/>
    <property type="evidence" value="ECO:0007669"/>
    <property type="project" value="TreeGrafter"/>
</dbReference>
<evidence type="ECO:0000259" key="3">
    <source>
        <dbReference type="PROSITE" id="PS51399"/>
    </source>
</evidence>
<sequence length="253" mass="27832">MFRAARLHGAATMEPGADDKTGKAAGAVGSSFSGAGRKLDDAAKTGETVAPVDRTAPQCSISKVLKMWENGFSVDDGPLRAYDSPSSEQFLQSIRQGEVPVEMLQEAEGAEVDLIMEDHRHEQFFAPQRIKVMPFEGTGHRLGAVTPTMIRRTVTMLPIELAEANAKKAINLNEALPTTNIQIRLHDGSRLVARMNQTNTVADIRKYIVNARPEYEAATFTLQTMFPRKELTNDQATLKEANLLNVVIVQRLK</sequence>
<reference evidence="4" key="1">
    <citation type="journal article" date="2020" name="Cell">
        <title>Large-Scale Comparative Analyses of Tick Genomes Elucidate Their Genetic Diversity and Vector Capacities.</title>
        <authorList>
            <consortium name="Tick Genome and Microbiome Consortium (TIGMIC)"/>
            <person name="Jia N."/>
            <person name="Wang J."/>
            <person name="Shi W."/>
            <person name="Du L."/>
            <person name="Sun Y."/>
            <person name="Zhan W."/>
            <person name="Jiang J.F."/>
            <person name="Wang Q."/>
            <person name="Zhang B."/>
            <person name="Ji P."/>
            <person name="Bell-Sakyi L."/>
            <person name="Cui X.M."/>
            <person name="Yuan T.T."/>
            <person name="Jiang B.G."/>
            <person name="Yang W.F."/>
            <person name="Lam T.T."/>
            <person name="Chang Q.C."/>
            <person name="Ding S.J."/>
            <person name="Wang X.J."/>
            <person name="Zhu J.G."/>
            <person name="Ruan X.D."/>
            <person name="Zhao L."/>
            <person name="Wei J.T."/>
            <person name="Ye R.Z."/>
            <person name="Que T.C."/>
            <person name="Du C.H."/>
            <person name="Zhou Y.H."/>
            <person name="Cheng J.X."/>
            <person name="Dai P.F."/>
            <person name="Guo W.B."/>
            <person name="Han X.H."/>
            <person name="Huang E.J."/>
            <person name="Li L.F."/>
            <person name="Wei W."/>
            <person name="Gao Y.C."/>
            <person name="Liu J.Z."/>
            <person name="Shao H.Z."/>
            <person name="Wang X."/>
            <person name="Wang C.C."/>
            <person name="Yang T.C."/>
            <person name="Huo Q.B."/>
            <person name="Li W."/>
            <person name="Chen H.Y."/>
            <person name="Chen S.E."/>
            <person name="Zhou L.G."/>
            <person name="Ni X.B."/>
            <person name="Tian J.H."/>
            <person name="Sheng Y."/>
            <person name="Liu T."/>
            <person name="Pan Y.S."/>
            <person name="Xia L.Y."/>
            <person name="Li J."/>
            <person name="Zhao F."/>
            <person name="Cao W.C."/>
        </authorList>
    </citation>
    <scope>NUCLEOTIDE SEQUENCE</scope>
    <source>
        <strain evidence="4">Rmic-2018</strain>
    </source>
</reference>
<dbReference type="GO" id="GO:0005634">
    <property type="term" value="C:nucleus"/>
    <property type="evidence" value="ECO:0007669"/>
    <property type="project" value="TreeGrafter"/>
</dbReference>
<dbReference type="SMART" id="SM00553">
    <property type="entry name" value="SEP"/>
    <property type="match status" value="1"/>
</dbReference>
<dbReference type="Gene3D" id="3.10.20.90">
    <property type="entry name" value="Phosphatidylinositol 3-kinase Catalytic Subunit, Chain A, domain 1"/>
    <property type="match status" value="1"/>
</dbReference>
<dbReference type="InterPro" id="IPR012989">
    <property type="entry name" value="SEP_domain"/>
</dbReference>
<dbReference type="OMA" id="QEWYTGG"/>